<dbReference type="SUPFAM" id="SSF53474">
    <property type="entry name" value="alpha/beta-Hydrolases"/>
    <property type="match status" value="1"/>
</dbReference>
<organism evidence="3 4">
    <name type="scientific">Corynebacterium guangdongense</name>
    <dbReference type="NCBI Taxonomy" id="1783348"/>
    <lineage>
        <taxon>Bacteria</taxon>
        <taxon>Bacillati</taxon>
        <taxon>Actinomycetota</taxon>
        <taxon>Actinomycetes</taxon>
        <taxon>Mycobacteriales</taxon>
        <taxon>Corynebacteriaceae</taxon>
        <taxon>Corynebacterium</taxon>
    </lineage>
</organism>
<dbReference type="InterPro" id="IPR029063">
    <property type="entry name" value="SAM-dependent_MTases_sf"/>
</dbReference>
<feature type="domain" description="Glycosyltransferase 61 catalytic" evidence="2">
    <location>
        <begin position="768"/>
        <end position="939"/>
    </location>
</feature>
<reference evidence="3" key="1">
    <citation type="submission" date="2023-07" db="EMBL/GenBank/DDBJ databases">
        <title>Sequencing the genomes of 1000 actinobacteria strains.</title>
        <authorList>
            <person name="Klenk H.-P."/>
        </authorList>
    </citation>
    <scope>NUCLEOTIDE SEQUENCE</scope>
    <source>
        <strain evidence="3">DSM 107476</strain>
    </source>
</reference>
<evidence type="ECO:0000256" key="1">
    <source>
        <dbReference type="SAM" id="MobiDB-lite"/>
    </source>
</evidence>
<dbReference type="Pfam" id="PF04577">
    <property type="entry name" value="Glyco_transf_61"/>
    <property type="match status" value="1"/>
</dbReference>
<name>A0ABU1ZY75_9CORY</name>
<dbReference type="Proteomes" id="UP001180840">
    <property type="component" value="Unassembled WGS sequence"/>
</dbReference>
<proteinExistence type="predicted"/>
<sequence>MLVILPAAQGNSLIRREVYYQMWQHAELFPDMHMLCLSDPSLKTRGTRFATYGLHEKFDSVDAFRQVALDAAGRLNIRAENIVFYGISQGGFLAAQVATTVVGSSALAQIAPLRATDSAQTTQLEAIRTEAFSGLTWEEIRKQFPERVELIERIRLWSHAPRLELITNRKDFTFPLAGAFARSLSEIAETLDHIGELRIVAHPVVLGHTSIPVRELATRIRNLSQQPAPLGHGIKGRGHGSKTLASAHPDEKNGTINLSDISAESPLILGSNLKWVGLPFPTDSCRLTISLAGAPEASKRGALVSFSIKGALVSDFDDINLSYSKNGSIRWFRYLVLDEGRTTVKVDLKLPPHCKVDAVGFRSWEFGEDTLILEKILVETQEGAQLLGTSVRSTASLEVNPTVQRTPIPASKKEADEMNVSSDANTGRPSLDSIGRAWNNDKSSLIHDYLVHYERALEHRRDEAFTLLEIGGRTSNSAKTWLQYFPKVRLVVADTHPHPDLFHMERVEVFQLGNFSPVEFGDLAGSVFPDVVIDDGSHRWSHQVSAFRQLFPVLRPGGLYVLEDLQTNFGEGENRFADQEASAYRSVMDLVDQLVAGSAAKPAADNLDRLFRCSVSSVQLIRQSMLMEKRHDAGEAFKVDSIASASKEVSVIQTAEYSRIPSEIMNASVTVQKAFDEISSNSSAGLGSVASGRVRGATVFGGGLVVDASRKILNESLNCARNVPESSGLLQHDNRRVWMTTRQSETERIKAIPGRQMVLLKSVWDANYGHWLYDSLARLYLLESLNLQDDPLIVVNPPKGAMSKVVADSLRLAGFSENDVVEHNGSPKEYESLVILGSLSNHPVVKAPEATRFLESIAEPVPEGSDERIYLSRNAYSRRKLANEDILWPTFASAGFKRVFPEKLTLTEQISLFKGARYVAGNMGAAFSNLAFSPDKVKVLALASGSMAHDFFYDIVCHKDGSYLALQGEAEYPAAGLNSDFSVSQEDFEAIFEKFLT</sequence>
<dbReference type="InterPro" id="IPR029058">
    <property type="entry name" value="AB_hydrolase_fold"/>
</dbReference>
<dbReference type="EMBL" id="JAVDXZ010000001">
    <property type="protein sequence ID" value="MDR7329884.1"/>
    <property type="molecule type" value="Genomic_DNA"/>
</dbReference>
<dbReference type="Gene3D" id="3.40.50.150">
    <property type="entry name" value="Vaccinia Virus protein VP39"/>
    <property type="match status" value="1"/>
</dbReference>
<dbReference type="Gene3D" id="3.40.50.1820">
    <property type="entry name" value="alpha/beta hydrolase"/>
    <property type="match status" value="1"/>
</dbReference>
<gene>
    <name evidence="3" type="ORF">J2S39_001560</name>
</gene>
<keyword evidence="4" id="KW-1185">Reference proteome</keyword>
<comment type="caution">
    <text evidence="3">The sequence shown here is derived from an EMBL/GenBank/DDBJ whole genome shotgun (WGS) entry which is preliminary data.</text>
</comment>
<feature type="region of interest" description="Disordered" evidence="1">
    <location>
        <begin position="227"/>
        <end position="249"/>
    </location>
</feature>
<evidence type="ECO:0000259" key="2">
    <source>
        <dbReference type="Pfam" id="PF04577"/>
    </source>
</evidence>
<evidence type="ECO:0000313" key="4">
    <source>
        <dbReference type="Proteomes" id="UP001180840"/>
    </source>
</evidence>
<dbReference type="RefSeq" id="WP_290195071.1">
    <property type="nucleotide sequence ID" value="NZ_CP047654.1"/>
</dbReference>
<accession>A0ABU1ZY75</accession>
<evidence type="ECO:0000313" key="3">
    <source>
        <dbReference type="EMBL" id="MDR7329884.1"/>
    </source>
</evidence>
<dbReference type="SUPFAM" id="SSF53335">
    <property type="entry name" value="S-adenosyl-L-methionine-dependent methyltransferases"/>
    <property type="match status" value="1"/>
</dbReference>
<protein>
    <submittedName>
        <fullName evidence="3">Capsular polysaccharide biosynthesis protein</fullName>
    </submittedName>
</protein>
<dbReference type="InterPro" id="IPR049625">
    <property type="entry name" value="Glyco_transf_61_cat"/>
</dbReference>